<accession>A0A8M1KNY2</accession>
<organism evidence="3 4">
    <name type="scientific">Clupea harengus</name>
    <name type="common">Atlantic herring</name>
    <dbReference type="NCBI Taxonomy" id="7950"/>
    <lineage>
        <taxon>Eukaryota</taxon>
        <taxon>Metazoa</taxon>
        <taxon>Chordata</taxon>
        <taxon>Craniata</taxon>
        <taxon>Vertebrata</taxon>
        <taxon>Euteleostomi</taxon>
        <taxon>Actinopterygii</taxon>
        <taxon>Neopterygii</taxon>
        <taxon>Teleostei</taxon>
        <taxon>Clupei</taxon>
        <taxon>Clupeiformes</taxon>
        <taxon>Clupeoidei</taxon>
        <taxon>Clupeidae</taxon>
        <taxon>Clupea</taxon>
    </lineage>
</organism>
<evidence type="ECO:0000313" key="4">
    <source>
        <dbReference type="RefSeq" id="XP_042565587.1"/>
    </source>
</evidence>
<dbReference type="OrthoDB" id="4062651at2759"/>
<dbReference type="AlphaFoldDB" id="A0A8M1KNY2"/>
<dbReference type="Proteomes" id="UP000515152">
    <property type="component" value="Chromosome 13"/>
</dbReference>
<evidence type="ECO:0000256" key="1">
    <source>
        <dbReference type="SAM" id="MobiDB-lite"/>
    </source>
</evidence>
<protein>
    <submittedName>
        <fullName evidence="4">Tyrosine-protein kinase Mer-like</fullName>
    </submittedName>
</protein>
<feature type="domain" description="Ig-like" evidence="2">
    <location>
        <begin position="86"/>
        <end position="147"/>
    </location>
</feature>
<name>A0A8M1KNY2_CLUHA</name>
<dbReference type="PROSITE" id="PS50835">
    <property type="entry name" value="IG_LIKE"/>
    <property type="match status" value="1"/>
</dbReference>
<dbReference type="GeneID" id="122133436"/>
<reference evidence="4" key="1">
    <citation type="submission" date="2025-08" db="UniProtKB">
        <authorList>
            <consortium name="RefSeq"/>
        </authorList>
    </citation>
    <scope>IDENTIFICATION</scope>
</reference>
<gene>
    <name evidence="4" type="primary">LOC122133436</name>
</gene>
<feature type="region of interest" description="Disordered" evidence="1">
    <location>
        <begin position="37"/>
        <end position="57"/>
    </location>
</feature>
<dbReference type="RefSeq" id="XP_042565587.1">
    <property type="nucleotide sequence ID" value="XM_042709653.1"/>
</dbReference>
<evidence type="ECO:0000313" key="3">
    <source>
        <dbReference type="Proteomes" id="UP000515152"/>
    </source>
</evidence>
<evidence type="ECO:0000259" key="2">
    <source>
        <dbReference type="PROSITE" id="PS50835"/>
    </source>
</evidence>
<proteinExistence type="predicted"/>
<dbReference type="KEGG" id="char:122133436"/>
<keyword evidence="3" id="KW-1185">Reference proteome</keyword>
<sequence length="147" mass="16078">MDLKVATWIVCLLSLGLHALLVSALYDASLFSSHPGRPVHLDRQPRSPRPSRGPEPLIAPEPLIVPARAANVHLSPEEIRKLRFKPTVGSVNLSEGMEVKLNCSIDVSDSVKQDLAILWMKNGQELHGSIQTDLFSGGRVSLLSTLR</sequence>
<dbReference type="InterPro" id="IPR007110">
    <property type="entry name" value="Ig-like_dom"/>
</dbReference>
<feature type="compositionally biased region" description="Pro residues" evidence="1">
    <location>
        <begin position="47"/>
        <end position="57"/>
    </location>
</feature>